<name>A0A7M3V946_9BACT</name>
<dbReference type="RefSeq" id="WP_193113710.1">
    <property type="nucleotide sequence ID" value="NZ_CP041165.1"/>
</dbReference>
<evidence type="ECO:0008006" key="3">
    <source>
        <dbReference type="Google" id="ProtNLM"/>
    </source>
</evidence>
<dbReference type="PROSITE" id="PS51257">
    <property type="entry name" value="PROKAR_LIPOPROTEIN"/>
    <property type="match status" value="1"/>
</dbReference>
<gene>
    <name evidence="1" type="ORF">FJR03_00395</name>
</gene>
<keyword evidence="2" id="KW-1185">Reference proteome</keyword>
<evidence type="ECO:0000313" key="1">
    <source>
        <dbReference type="EMBL" id="QOP40279.1"/>
    </source>
</evidence>
<accession>A0A7M3V946</accession>
<reference evidence="1 2" key="1">
    <citation type="submission" date="2019-06" db="EMBL/GenBank/DDBJ databases">
        <title>Sulfurimonas gotlandica sp. nov., a chemoautotrophic and psychrotolerant epsilonproteobacterium isolated from a pelagic redoxcline, and an emended description of the genus Sulfurimonas.</title>
        <authorList>
            <person name="Wang S."/>
            <person name="Jiang L."/>
            <person name="Shao Z."/>
        </authorList>
    </citation>
    <scope>NUCLEOTIDE SEQUENCE [LARGE SCALE GENOMIC DNA]</scope>
    <source>
        <strain evidence="1 2">B2</strain>
    </source>
</reference>
<dbReference type="KEGG" id="smax:FJR03_00395"/>
<dbReference type="EMBL" id="CP041165">
    <property type="protein sequence ID" value="QOP40279.1"/>
    <property type="molecule type" value="Genomic_DNA"/>
</dbReference>
<dbReference type="Proteomes" id="UP000593910">
    <property type="component" value="Chromosome"/>
</dbReference>
<sequence>MKTLATLLITITLLLSGCGLKQGVETSAQKAYLYFSGDTDDITVSIDNGEPFEVKEGRENQYSIKPGKHLIEISKEGNLIIKREIYVGDGIAKEIEVR</sequence>
<proteinExistence type="predicted"/>
<organism evidence="1 2">
    <name type="scientific">Sulfurimonas marina</name>
    <dbReference type="NCBI Taxonomy" id="2590551"/>
    <lineage>
        <taxon>Bacteria</taxon>
        <taxon>Pseudomonadati</taxon>
        <taxon>Campylobacterota</taxon>
        <taxon>Epsilonproteobacteria</taxon>
        <taxon>Campylobacterales</taxon>
        <taxon>Sulfurimonadaceae</taxon>
        <taxon>Sulfurimonas</taxon>
    </lineage>
</organism>
<evidence type="ECO:0000313" key="2">
    <source>
        <dbReference type="Proteomes" id="UP000593910"/>
    </source>
</evidence>
<dbReference type="AlphaFoldDB" id="A0A7M3V946"/>
<protein>
    <recommendedName>
        <fullName evidence="3">PEGA domain-containing protein</fullName>
    </recommendedName>
</protein>